<dbReference type="InterPro" id="IPR050678">
    <property type="entry name" value="DNA_Partitioning_ATPase"/>
</dbReference>
<dbReference type="PANTHER" id="PTHR13696:SF96">
    <property type="entry name" value="COBQ_COBB_MIND_PARA NUCLEOTIDE BINDING DOMAIN-CONTAINING PROTEIN"/>
    <property type="match status" value="1"/>
</dbReference>
<dbReference type="AlphaFoldDB" id="A0A3E0H798"/>
<gene>
    <name evidence="2" type="ORF">DFR26_1318</name>
</gene>
<reference evidence="2 3" key="1">
    <citation type="submission" date="2018-08" db="EMBL/GenBank/DDBJ databases">
        <title>Genomic Encyclopedia of Type Strains, Phase IV (KMG-IV): sequencing the most valuable type-strain genomes for metagenomic binning, comparative biology and taxonomic classification.</title>
        <authorList>
            <person name="Goeker M."/>
        </authorList>
    </citation>
    <scope>NUCLEOTIDE SEQUENCE [LARGE SCALE GENOMIC DNA]</scope>
    <source>
        <strain evidence="2 3">DSM 26022</strain>
    </source>
</reference>
<dbReference type="EMBL" id="QUNR01000002">
    <property type="protein sequence ID" value="REH39137.1"/>
    <property type="molecule type" value="Genomic_DNA"/>
</dbReference>
<dbReference type="InterPro" id="IPR002586">
    <property type="entry name" value="CobQ/CobB/MinD/ParA_Nub-bd_dom"/>
</dbReference>
<evidence type="ECO:0000313" key="2">
    <source>
        <dbReference type="EMBL" id="REH39137.1"/>
    </source>
</evidence>
<dbReference type="InterPro" id="IPR027417">
    <property type="entry name" value="P-loop_NTPase"/>
</dbReference>
<accession>A0A3E0H798</accession>
<dbReference type="RefSeq" id="WP_116208133.1">
    <property type="nucleotide sequence ID" value="NZ_QUNR01000002.1"/>
</dbReference>
<dbReference type="PIRSF" id="PIRSF009320">
    <property type="entry name" value="Nuc_binding_HP_1000"/>
    <property type="match status" value="1"/>
</dbReference>
<dbReference type="OrthoDB" id="69313at2"/>
<protein>
    <submittedName>
        <fullName evidence="2">Plasmid segregation oscillating ATPase ParF</fullName>
    </submittedName>
</protein>
<comment type="caution">
    <text evidence="2">The sequence shown here is derived from an EMBL/GenBank/DDBJ whole genome shotgun (WGS) entry which is preliminary data.</text>
</comment>
<dbReference type="SUPFAM" id="SSF52540">
    <property type="entry name" value="P-loop containing nucleoside triphosphate hydrolases"/>
    <property type="match status" value="1"/>
</dbReference>
<dbReference type="PANTHER" id="PTHR13696">
    <property type="entry name" value="P-LOOP CONTAINING NUCLEOSIDE TRIPHOSPHATE HYDROLASE"/>
    <property type="match status" value="1"/>
</dbReference>
<proteinExistence type="predicted"/>
<dbReference type="Pfam" id="PF01656">
    <property type="entry name" value="CbiA"/>
    <property type="match status" value="1"/>
</dbReference>
<dbReference type="Gene3D" id="3.40.50.300">
    <property type="entry name" value="P-loop containing nucleotide triphosphate hydrolases"/>
    <property type="match status" value="1"/>
</dbReference>
<evidence type="ECO:0000259" key="1">
    <source>
        <dbReference type="Pfam" id="PF01656"/>
    </source>
</evidence>
<keyword evidence="3" id="KW-1185">Reference proteome</keyword>
<dbReference type="CDD" id="cd02042">
    <property type="entry name" value="ParAB_family"/>
    <property type="match status" value="1"/>
</dbReference>
<sequence length="219" mass="23975">MAKIIVVAHLKGGVGKSTLATTLAAYLAQNFRVGLLDADLPQATSSQWAAIRADANIVTLGCESASRLAEITEQLDAQCDVIVMDLPPRSVKFLREAMAIGDLLLLPLTASAPDVWATESVMQVVNECKKTNSRLKTRLVWNRLRATRATLDFLDGTAKALRAKELSSHLALRTSYVECIGRGLYVEQWHDPRAKAECRLLLKQIIKQVKLSTAEFSSG</sequence>
<name>A0A3E0H798_9GAMM</name>
<dbReference type="Proteomes" id="UP000256774">
    <property type="component" value="Unassembled WGS sequence"/>
</dbReference>
<organism evidence="2 3">
    <name type="scientific">Paraperlucidibaca baekdonensis</name>
    <dbReference type="NCBI Taxonomy" id="748120"/>
    <lineage>
        <taxon>Bacteria</taxon>
        <taxon>Pseudomonadati</taxon>
        <taxon>Pseudomonadota</taxon>
        <taxon>Gammaproteobacteria</taxon>
        <taxon>Moraxellales</taxon>
        <taxon>Moraxellaceae</taxon>
        <taxon>Paraperlucidibaca</taxon>
    </lineage>
</organism>
<evidence type="ECO:0000313" key="3">
    <source>
        <dbReference type="Proteomes" id="UP000256774"/>
    </source>
</evidence>
<feature type="domain" description="CobQ/CobB/MinD/ParA nucleotide binding" evidence="1">
    <location>
        <begin position="5"/>
        <end position="180"/>
    </location>
</feature>